<protein>
    <submittedName>
        <fullName evidence="1">Uncharacterized protein</fullName>
    </submittedName>
</protein>
<gene>
    <name evidence="1" type="ORF">LPJ66_012149</name>
</gene>
<comment type="caution">
    <text evidence="1">The sequence shown here is derived from an EMBL/GenBank/DDBJ whole genome shotgun (WGS) entry which is preliminary data.</text>
</comment>
<name>A0ACC1HX41_9FUNG</name>
<sequence>QQQQQQQQGSGSSMSMSSSFSDSSSDSALAPLAWSGVSGGERGESHYDNNVQTAFSDIFAKNTAFLQTNKQQQQQNQHQHQHQQEQELAPMFSGGTELSPMSLMSSRLNHIGGMVSSYKAATADNIGDVNNGRGVSVDKLLSSLSSLDTSTNKSNGAAGARLVDPTVWQLLQTRSSQFQTN</sequence>
<accession>A0ACC1HX41</accession>
<evidence type="ECO:0000313" key="2">
    <source>
        <dbReference type="Proteomes" id="UP001150581"/>
    </source>
</evidence>
<keyword evidence="2" id="KW-1185">Reference proteome</keyword>
<feature type="non-terminal residue" evidence="1">
    <location>
        <position position="1"/>
    </location>
</feature>
<dbReference type="Proteomes" id="UP001150581">
    <property type="component" value="Unassembled WGS sequence"/>
</dbReference>
<proteinExistence type="predicted"/>
<dbReference type="EMBL" id="JANBPG010004225">
    <property type="protein sequence ID" value="KAJ1877236.1"/>
    <property type="molecule type" value="Genomic_DNA"/>
</dbReference>
<organism evidence="1 2">
    <name type="scientific">Kickxella alabastrina</name>
    <dbReference type="NCBI Taxonomy" id="61397"/>
    <lineage>
        <taxon>Eukaryota</taxon>
        <taxon>Fungi</taxon>
        <taxon>Fungi incertae sedis</taxon>
        <taxon>Zoopagomycota</taxon>
        <taxon>Kickxellomycotina</taxon>
        <taxon>Kickxellomycetes</taxon>
        <taxon>Kickxellales</taxon>
        <taxon>Kickxellaceae</taxon>
        <taxon>Kickxella</taxon>
    </lineage>
</organism>
<evidence type="ECO:0000313" key="1">
    <source>
        <dbReference type="EMBL" id="KAJ1877236.1"/>
    </source>
</evidence>
<reference evidence="1" key="1">
    <citation type="submission" date="2022-07" db="EMBL/GenBank/DDBJ databases">
        <title>Phylogenomic reconstructions and comparative analyses of Kickxellomycotina fungi.</title>
        <authorList>
            <person name="Reynolds N.K."/>
            <person name="Stajich J.E."/>
            <person name="Barry K."/>
            <person name="Grigoriev I.V."/>
            <person name="Crous P."/>
            <person name="Smith M.E."/>
        </authorList>
    </citation>
    <scope>NUCLEOTIDE SEQUENCE</scope>
    <source>
        <strain evidence="1">Benny 63K</strain>
    </source>
</reference>